<dbReference type="AlphaFoldDB" id="T0Q0Y4"/>
<accession>T0Q0Y4</accession>
<reference evidence="2 3" key="1">
    <citation type="submission" date="2012-04" db="EMBL/GenBank/DDBJ databases">
        <title>The Genome Sequence of Saprolegnia declina VS20.</title>
        <authorList>
            <consortium name="The Broad Institute Genome Sequencing Platform"/>
            <person name="Russ C."/>
            <person name="Nusbaum C."/>
            <person name="Tyler B."/>
            <person name="van West P."/>
            <person name="Dieguez-Uribeondo J."/>
            <person name="de Bruijn I."/>
            <person name="Tripathy S."/>
            <person name="Jiang R."/>
            <person name="Young S.K."/>
            <person name="Zeng Q."/>
            <person name="Gargeya S."/>
            <person name="Fitzgerald M."/>
            <person name="Haas B."/>
            <person name="Abouelleil A."/>
            <person name="Alvarado L."/>
            <person name="Arachchi H.M."/>
            <person name="Berlin A."/>
            <person name="Chapman S.B."/>
            <person name="Goldberg J."/>
            <person name="Griggs A."/>
            <person name="Gujja S."/>
            <person name="Hansen M."/>
            <person name="Howarth C."/>
            <person name="Imamovic A."/>
            <person name="Larimer J."/>
            <person name="McCowen C."/>
            <person name="Montmayeur A."/>
            <person name="Murphy C."/>
            <person name="Neiman D."/>
            <person name="Pearson M."/>
            <person name="Priest M."/>
            <person name="Roberts A."/>
            <person name="Saif S."/>
            <person name="Shea T."/>
            <person name="Sisk P."/>
            <person name="Sykes S."/>
            <person name="Wortman J."/>
            <person name="Nusbaum C."/>
            <person name="Birren B."/>
        </authorList>
    </citation>
    <scope>NUCLEOTIDE SEQUENCE [LARGE SCALE GENOMIC DNA]</scope>
    <source>
        <strain evidence="2 3">VS20</strain>
    </source>
</reference>
<feature type="transmembrane region" description="Helical" evidence="1">
    <location>
        <begin position="186"/>
        <end position="204"/>
    </location>
</feature>
<feature type="transmembrane region" description="Helical" evidence="1">
    <location>
        <begin position="56"/>
        <end position="74"/>
    </location>
</feature>
<keyword evidence="1" id="KW-0812">Transmembrane</keyword>
<dbReference type="InParanoid" id="T0Q0Y4"/>
<dbReference type="VEuPathDB" id="FungiDB:SDRG_14055"/>
<organism evidence="2 3">
    <name type="scientific">Saprolegnia diclina (strain VS20)</name>
    <dbReference type="NCBI Taxonomy" id="1156394"/>
    <lineage>
        <taxon>Eukaryota</taxon>
        <taxon>Sar</taxon>
        <taxon>Stramenopiles</taxon>
        <taxon>Oomycota</taxon>
        <taxon>Saprolegniomycetes</taxon>
        <taxon>Saprolegniales</taxon>
        <taxon>Saprolegniaceae</taxon>
        <taxon>Saprolegnia</taxon>
    </lineage>
</organism>
<evidence type="ECO:0000313" key="2">
    <source>
        <dbReference type="EMBL" id="EQC28231.1"/>
    </source>
</evidence>
<dbReference type="OMA" id="GLMHAYD"/>
<keyword evidence="3" id="KW-1185">Reference proteome</keyword>
<dbReference type="GeneID" id="19954782"/>
<feature type="transmembrane region" description="Helical" evidence="1">
    <location>
        <begin position="117"/>
        <end position="137"/>
    </location>
</feature>
<dbReference type="OrthoDB" id="67965at2759"/>
<evidence type="ECO:0000256" key="1">
    <source>
        <dbReference type="SAM" id="Phobius"/>
    </source>
</evidence>
<sequence length="265" mass="29573">MERIYVTAVIPVKDYCMYSCLGGPRPLTLGRLVNLHKAATPPLMIGLMHAYDNFTISAYVYVACHSSLATAWLLKGRVMPDQMFAGRMTIVSSVLCVGVFGGYWAAGFLLISGRVESSSLVLSLVLYMHTMGLLCLMCTDTQKFYQLRARPGLITDGWLTWSRNTNYLGTFTVYLSYAILAQHWVPYAWLGLMVGVSYLSRMVVKDISLRKKEGADRYMSQAWFFFPNVFGWARHTLYAPIVVHPDVLAGPSPDEVAACRPIGPT</sequence>
<evidence type="ECO:0000313" key="3">
    <source>
        <dbReference type="Proteomes" id="UP000030762"/>
    </source>
</evidence>
<dbReference type="Proteomes" id="UP000030762">
    <property type="component" value="Unassembled WGS sequence"/>
</dbReference>
<keyword evidence="1" id="KW-1133">Transmembrane helix</keyword>
<keyword evidence="1" id="KW-0472">Membrane</keyword>
<dbReference type="Gene3D" id="1.20.120.1630">
    <property type="match status" value="1"/>
</dbReference>
<protein>
    <recommendedName>
        <fullName evidence="4">Steroid 5-alpha reductase C-terminal domain-containing protein</fullName>
    </recommendedName>
</protein>
<evidence type="ECO:0008006" key="4">
    <source>
        <dbReference type="Google" id="ProtNLM"/>
    </source>
</evidence>
<dbReference type="EMBL" id="JH767197">
    <property type="protein sequence ID" value="EQC28231.1"/>
    <property type="molecule type" value="Genomic_DNA"/>
</dbReference>
<name>T0Q0Y4_SAPDV</name>
<dbReference type="eggNOG" id="ENOG502RMDK">
    <property type="taxonomic scope" value="Eukaryota"/>
</dbReference>
<gene>
    <name evidence="2" type="ORF">SDRG_14055</name>
</gene>
<proteinExistence type="predicted"/>
<feature type="transmembrane region" description="Helical" evidence="1">
    <location>
        <begin position="158"/>
        <end position="180"/>
    </location>
</feature>
<dbReference type="RefSeq" id="XP_008618380.1">
    <property type="nucleotide sequence ID" value="XM_008620158.1"/>
</dbReference>
<feature type="transmembrane region" description="Helical" evidence="1">
    <location>
        <begin position="86"/>
        <end position="111"/>
    </location>
</feature>